<feature type="compositionally biased region" description="Low complexity" evidence="1">
    <location>
        <begin position="152"/>
        <end position="161"/>
    </location>
</feature>
<dbReference type="GO" id="GO:0005096">
    <property type="term" value="F:GTPase activator activity"/>
    <property type="evidence" value="ECO:0007669"/>
    <property type="project" value="InterPro"/>
</dbReference>
<reference evidence="2 3" key="1">
    <citation type="journal article" date="2009" name="Nat. Biotechnol.">
        <title>Genome sequence of the recombinant protein production host Pichia pastoris.</title>
        <authorList>
            <person name="De Schutter K."/>
            <person name="Lin Y.C."/>
            <person name="Tiels P."/>
            <person name="Van Hecke A."/>
            <person name="Glinka S."/>
            <person name="Weber-Lehmann J."/>
            <person name="Rouze P."/>
            <person name="Van de Peer Y."/>
            <person name="Callewaert N."/>
        </authorList>
    </citation>
    <scope>NUCLEOTIDE SEQUENCE [LARGE SCALE GENOMIC DNA]</scope>
    <source>
        <strain evidence="3">GS115 / ATCC 20864</strain>
    </source>
</reference>
<proteinExistence type="predicted"/>
<dbReference type="PANTHER" id="PTHR35140:SF1">
    <property type="entry name" value="MITOTIC CHECK POINT PROTEIN BFA1"/>
    <property type="match status" value="1"/>
</dbReference>
<name>C4R1U3_KOMPG</name>
<gene>
    <name evidence="2" type="ordered locus">PAS_chr2-2_0442</name>
</gene>
<accession>C4R1U3</accession>
<dbReference type="OrthoDB" id="19159at2759"/>
<dbReference type="KEGG" id="ppa:PAS_chr2-2_0442"/>
<feature type="compositionally biased region" description="Basic and acidic residues" evidence="1">
    <location>
        <begin position="34"/>
        <end position="57"/>
    </location>
</feature>
<evidence type="ECO:0000256" key="1">
    <source>
        <dbReference type="SAM" id="MobiDB-lite"/>
    </source>
</evidence>
<dbReference type="GO" id="GO:0001100">
    <property type="term" value="P:negative regulation of exit from mitosis"/>
    <property type="evidence" value="ECO:0007669"/>
    <property type="project" value="InterPro"/>
</dbReference>
<feature type="region of interest" description="Disordered" evidence="1">
    <location>
        <begin position="19"/>
        <end position="109"/>
    </location>
</feature>
<feature type="compositionally biased region" description="Polar residues" evidence="1">
    <location>
        <begin position="134"/>
        <end position="151"/>
    </location>
</feature>
<dbReference type="InParanoid" id="C4R1U3"/>
<dbReference type="AlphaFoldDB" id="C4R1U3"/>
<feature type="compositionally biased region" description="Basic and acidic residues" evidence="1">
    <location>
        <begin position="93"/>
        <end position="105"/>
    </location>
</feature>
<feature type="compositionally biased region" description="Polar residues" evidence="1">
    <location>
        <begin position="166"/>
        <end position="175"/>
    </location>
</feature>
<keyword evidence="3" id="KW-1185">Reference proteome</keyword>
<dbReference type="GO" id="GO:1990334">
    <property type="term" value="C:Bfa1-Bub2 complex"/>
    <property type="evidence" value="ECO:0007669"/>
    <property type="project" value="InterPro"/>
</dbReference>
<organism evidence="2 3">
    <name type="scientific">Komagataella phaffii (strain GS115 / ATCC 20864)</name>
    <name type="common">Yeast</name>
    <name type="synonym">Pichia pastoris</name>
    <dbReference type="NCBI Taxonomy" id="644223"/>
    <lineage>
        <taxon>Eukaryota</taxon>
        <taxon>Fungi</taxon>
        <taxon>Dikarya</taxon>
        <taxon>Ascomycota</taxon>
        <taxon>Saccharomycotina</taxon>
        <taxon>Pichiomycetes</taxon>
        <taxon>Pichiales</taxon>
        <taxon>Pichiaceae</taxon>
        <taxon>Komagataella</taxon>
    </lineage>
</organism>
<feature type="region of interest" description="Disordered" evidence="1">
    <location>
        <begin position="269"/>
        <end position="293"/>
    </location>
</feature>
<evidence type="ECO:0000313" key="3">
    <source>
        <dbReference type="Proteomes" id="UP000000314"/>
    </source>
</evidence>
<dbReference type="InterPro" id="IPR034586">
    <property type="entry name" value="Bfa1/Byr4"/>
</dbReference>
<feature type="region of interest" description="Disordered" evidence="1">
    <location>
        <begin position="121"/>
        <end position="178"/>
    </location>
</feature>
<feature type="compositionally biased region" description="Polar residues" evidence="1">
    <location>
        <begin position="63"/>
        <end position="79"/>
    </location>
</feature>
<dbReference type="HOGENOM" id="CLU_671044_0_0_1"/>
<dbReference type="Proteomes" id="UP000000314">
    <property type="component" value="Chromosome 2"/>
</dbReference>
<dbReference type="EMBL" id="FN392320">
    <property type="protein sequence ID" value="CAY69467.1"/>
    <property type="molecule type" value="Genomic_DNA"/>
</dbReference>
<dbReference type="RefSeq" id="XP_002491747.1">
    <property type="nucleotide sequence ID" value="XM_002491702.1"/>
</dbReference>
<evidence type="ECO:0000313" key="2">
    <source>
        <dbReference type="EMBL" id="CAY69467.1"/>
    </source>
</evidence>
<protein>
    <submittedName>
        <fullName evidence="2">Uncharacterized protein</fullName>
    </submittedName>
</protein>
<dbReference type="PANTHER" id="PTHR35140">
    <property type="entry name" value="MITOTIC CHECK POINT PROTEIN BFA1"/>
    <property type="match status" value="1"/>
</dbReference>
<dbReference type="GeneID" id="8198696"/>
<feature type="compositionally biased region" description="Basic residues" evidence="1">
    <location>
        <begin position="277"/>
        <end position="293"/>
    </location>
</feature>
<sequence>MNEYIEDWSEERYATLKSSLEVHEPSTLRCHSTKKSETDGRQLHDDVESRHVSERGKYPQGKAYTNSKQYRSNLVNQEPTDGMKKTSPSFKRSHLEQFSDQKTDTDYDDFNLSGLELEKETDFAQHAPQKNRESSSGNFTRISWNAQPQPKSSISSNLSSNFDYKGNNSPHSQSLHGKRSMPLLRYEGSNLVPSSTGHQLRKVSSIVEMPFRMNCSAMSEERREDSIEDLHDPDDELEDSNNFRITLGDRQSLKKLINLANYMEVSHTNSSVGSTTKKSRMRLIRHGSGRKERKAHIGPMRFNSMASRWEGNEEDLERFEAALERESFGGMTSNQNKSAYRPAIPEIVNGIDIGGIFALKESWKERCQHEEHRWSRKINQWFNGRDEEDGFGDLIKQRHEIRTMIGRSTI</sequence>